<dbReference type="EMBL" id="WJYA01000004">
    <property type="protein sequence ID" value="MTE26339.1"/>
    <property type="molecule type" value="Genomic_DNA"/>
</dbReference>
<organism evidence="2 3">
    <name type="scientific">Winogradskyella ouciana</name>
    <dbReference type="NCBI Taxonomy" id="2608631"/>
    <lineage>
        <taxon>Bacteria</taxon>
        <taxon>Pseudomonadati</taxon>
        <taxon>Bacteroidota</taxon>
        <taxon>Flavobacteriia</taxon>
        <taxon>Flavobacteriales</taxon>
        <taxon>Flavobacteriaceae</taxon>
        <taxon>Winogradskyella</taxon>
    </lineage>
</organism>
<dbReference type="NCBIfam" id="TIGR02284">
    <property type="entry name" value="PA2169 family four-helix-bundle protein"/>
    <property type="match status" value="1"/>
</dbReference>
<dbReference type="SUPFAM" id="SSF47240">
    <property type="entry name" value="Ferritin-like"/>
    <property type="match status" value="1"/>
</dbReference>
<name>A0A7K1GEN9_9FLAO</name>
<proteinExistence type="predicted"/>
<dbReference type="AlphaFoldDB" id="A0A7K1GEN9"/>
<reference evidence="2 3" key="1">
    <citation type="submission" date="2019-11" db="EMBL/GenBank/DDBJ databases">
        <title>Winogradskyella ouciana sp. nov., isolated from the hadal seawater of the Mariana Trench.</title>
        <authorList>
            <person name="Liu R."/>
        </authorList>
    </citation>
    <scope>NUCLEOTIDE SEQUENCE [LARGE SCALE GENOMIC DNA]</scope>
    <source>
        <strain evidence="2 3">ZXX205</strain>
    </source>
</reference>
<dbReference type="InterPro" id="IPR019052">
    <property type="entry name" value="DUF2383"/>
</dbReference>
<accession>A0A7K1GEN9</accession>
<dbReference type="InterPro" id="IPR011971">
    <property type="entry name" value="CHP02284"/>
</dbReference>
<gene>
    <name evidence="2" type="ORF">F1003_05265</name>
</gene>
<protein>
    <submittedName>
        <fullName evidence="2">PA2169 family four-helix-bundle protein</fullName>
    </submittedName>
</protein>
<dbReference type="InterPro" id="IPR009078">
    <property type="entry name" value="Ferritin-like_SF"/>
</dbReference>
<dbReference type="PIRSF" id="PIRSF029477">
    <property type="entry name" value="UCP029477"/>
    <property type="match status" value="1"/>
</dbReference>
<dbReference type="InterPro" id="IPR012347">
    <property type="entry name" value="Ferritin-like"/>
</dbReference>
<evidence type="ECO:0000313" key="3">
    <source>
        <dbReference type="Proteomes" id="UP000447545"/>
    </source>
</evidence>
<dbReference type="RefSeq" id="WP_155088171.1">
    <property type="nucleotide sequence ID" value="NZ_WJYA01000004.1"/>
</dbReference>
<dbReference type="Gene3D" id="1.20.1260.10">
    <property type="match status" value="1"/>
</dbReference>
<evidence type="ECO:0000259" key="1">
    <source>
        <dbReference type="Pfam" id="PF09537"/>
    </source>
</evidence>
<evidence type="ECO:0000313" key="2">
    <source>
        <dbReference type="EMBL" id="MTE26339.1"/>
    </source>
</evidence>
<comment type="caution">
    <text evidence="2">The sequence shown here is derived from an EMBL/GenBank/DDBJ whole genome shotgun (WGS) entry which is preliminary data.</text>
</comment>
<dbReference type="Pfam" id="PF09537">
    <property type="entry name" value="DUF2383"/>
    <property type="match status" value="1"/>
</dbReference>
<dbReference type="InterPro" id="IPR016920">
    <property type="entry name" value="UCP029477"/>
</dbReference>
<keyword evidence="3" id="KW-1185">Reference proteome</keyword>
<dbReference type="Proteomes" id="UP000447545">
    <property type="component" value="Unassembled WGS sequence"/>
</dbReference>
<sequence length="149" mass="17192">MKYETEITDKLNELIEKNMNAKDGYEMAIDKVENSEVKNFFKNRARERARFVKDLRSEVWEKGEVPENSGNISGELHRTWMSLKTAFSSNNEEAILEETIKGEKSSLEEYNEILNEGTMPMPITNILREQRNAIEATVAKAKNFEVVLS</sequence>
<feature type="domain" description="DUF2383" evidence="1">
    <location>
        <begin position="7"/>
        <end position="116"/>
    </location>
</feature>